<dbReference type="RefSeq" id="WP_302711672.1">
    <property type="nucleotide sequence ID" value="NZ_JAULRT010000035.1"/>
</dbReference>
<keyword evidence="2" id="KW-1185">Reference proteome</keyword>
<dbReference type="EMBL" id="JAULRT010000035">
    <property type="protein sequence ID" value="MDO3381540.1"/>
    <property type="molecule type" value="Genomic_DNA"/>
</dbReference>
<proteinExistence type="predicted"/>
<dbReference type="SFLD" id="SFLDS00003">
    <property type="entry name" value="Haloacid_Dehalogenase"/>
    <property type="match status" value="1"/>
</dbReference>
<dbReference type="Pfam" id="PF00702">
    <property type="entry name" value="Hydrolase"/>
    <property type="match status" value="1"/>
</dbReference>
<dbReference type="SFLD" id="SFLDG01129">
    <property type="entry name" value="C1.5:_HAD__Beta-PGM__Phosphata"/>
    <property type="match status" value="1"/>
</dbReference>
<keyword evidence="1" id="KW-0378">Hydrolase</keyword>
<gene>
    <name evidence="1" type="ORF">QWI16_05095</name>
</gene>
<dbReference type="NCBIfam" id="TIGR01509">
    <property type="entry name" value="HAD-SF-IA-v3"/>
    <property type="match status" value="1"/>
</dbReference>
<name>A0ABT8TCB0_9GAMM</name>
<dbReference type="PANTHER" id="PTHR43481">
    <property type="entry name" value="FRUCTOSE-1-PHOSPHATE PHOSPHATASE"/>
    <property type="match status" value="1"/>
</dbReference>
<evidence type="ECO:0000313" key="1">
    <source>
        <dbReference type="EMBL" id="MDO3381540.1"/>
    </source>
</evidence>
<evidence type="ECO:0000313" key="2">
    <source>
        <dbReference type="Proteomes" id="UP001168380"/>
    </source>
</evidence>
<dbReference type="SUPFAM" id="SSF56784">
    <property type="entry name" value="HAD-like"/>
    <property type="match status" value="1"/>
</dbReference>
<dbReference type="InterPro" id="IPR006439">
    <property type="entry name" value="HAD-SF_hydro_IA"/>
</dbReference>
<dbReference type="Proteomes" id="UP001168380">
    <property type="component" value="Unassembled WGS sequence"/>
</dbReference>
<reference evidence="1" key="1">
    <citation type="submission" date="2023-07" db="EMBL/GenBank/DDBJ databases">
        <title>Gilvimarinus algae sp. nov., isolated from the surface of Kelp.</title>
        <authorList>
            <person name="Sun Y.Y."/>
            <person name="Gong Y."/>
            <person name="Du Z.J."/>
        </authorList>
    </citation>
    <scope>NUCLEOTIDE SEQUENCE</scope>
    <source>
        <strain evidence="1">SDUM040014</strain>
    </source>
</reference>
<dbReference type="PANTHER" id="PTHR43481:SF4">
    <property type="entry name" value="GLYCEROL-1-PHOSPHATE PHOSPHOHYDROLASE 1-RELATED"/>
    <property type="match status" value="1"/>
</dbReference>
<dbReference type="InterPro" id="IPR023198">
    <property type="entry name" value="PGP-like_dom2"/>
</dbReference>
<dbReference type="Gene3D" id="3.40.50.1000">
    <property type="entry name" value="HAD superfamily/HAD-like"/>
    <property type="match status" value="1"/>
</dbReference>
<dbReference type="InterPro" id="IPR051806">
    <property type="entry name" value="HAD-like_SPP"/>
</dbReference>
<comment type="caution">
    <text evidence="1">The sequence shown here is derived from an EMBL/GenBank/DDBJ whole genome shotgun (WGS) entry which is preliminary data.</text>
</comment>
<accession>A0ABT8TCB0</accession>
<dbReference type="GO" id="GO:0016787">
    <property type="term" value="F:hydrolase activity"/>
    <property type="evidence" value="ECO:0007669"/>
    <property type="project" value="UniProtKB-KW"/>
</dbReference>
<sequence>MTNVQPQSAAALPPDTPPPELAALNLADYDAVLFDMDGTLLDSSVAIREVYGVWCERHGLELEAVLQAFLGSRVIDHLPRIAPHLDAEKEVAYLTAQESVIATGVVEIAGASAFIRLLEARAVPWAIATSSYRAMAELRLGAAGLPIPQHLITAELIKTGKPDPEHFIRAAQALGVEPARCLAFEDSPNGARSALAAGCDLVVVGEEIRDQHPRIRARLTDYRGLLVQLEGAGHGG</sequence>
<organism evidence="1 2">
    <name type="scientific">Gilvimarinus algae</name>
    <dbReference type="NCBI Taxonomy" id="3058037"/>
    <lineage>
        <taxon>Bacteria</taxon>
        <taxon>Pseudomonadati</taxon>
        <taxon>Pseudomonadota</taxon>
        <taxon>Gammaproteobacteria</taxon>
        <taxon>Cellvibrionales</taxon>
        <taxon>Cellvibrionaceae</taxon>
        <taxon>Gilvimarinus</taxon>
    </lineage>
</organism>
<dbReference type="InterPro" id="IPR036412">
    <property type="entry name" value="HAD-like_sf"/>
</dbReference>
<protein>
    <submittedName>
        <fullName evidence="1">HAD-IA family hydrolase</fullName>
    </submittedName>
</protein>
<dbReference type="Gene3D" id="1.10.150.240">
    <property type="entry name" value="Putative phosphatase, domain 2"/>
    <property type="match status" value="1"/>
</dbReference>
<dbReference type="InterPro" id="IPR023214">
    <property type="entry name" value="HAD_sf"/>
</dbReference>
<dbReference type="NCBIfam" id="TIGR01549">
    <property type="entry name" value="HAD-SF-IA-v1"/>
    <property type="match status" value="1"/>
</dbReference>